<protein>
    <submittedName>
        <fullName evidence="3">ABC transporter substrate-binding protein</fullName>
    </submittedName>
</protein>
<dbReference type="EMBL" id="JAHKNI010000020">
    <property type="protein sequence ID" value="MBU3067290.1"/>
    <property type="molecule type" value="Genomic_DNA"/>
</dbReference>
<reference evidence="3 4" key="1">
    <citation type="submission" date="2021-06" db="EMBL/GenBank/DDBJ databases">
        <title>Actinomycetes sequencing.</title>
        <authorList>
            <person name="Shan Q."/>
        </authorList>
    </citation>
    <scope>NUCLEOTIDE SEQUENCE [LARGE SCALE GENOMIC DNA]</scope>
    <source>
        <strain evidence="3 4">NEAU-G5</strain>
    </source>
</reference>
<evidence type="ECO:0000313" key="4">
    <source>
        <dbReference type="Proteomes" id="UP000733379"/>
    </source>
</evidence>
<keyword evidence="1" id="KW-0732">Signal</keyword>
<evidence type="ECO:0000313" key="3">
    <source>
        <dbReference type="EMBL" id="MBU3067290.1"/>
    </source>
</evidence>
<dbReference type="RefSeq" id="WP_215923375.1">
    <property type="nucleotide sequence ID" value="NZ_JAHKNI010000020.1"/>
</dbReference>
<feature type="chain" id="PRO_5045565439" evidence="1">
    <location>
        <begin position="23"/>
        <end position="325"/>
    </location>
</feature>
<comment type="caution">
    <text evidence="3">The sequence shown here is derived from an EMBL/GenBank/DDBJ whole genome shotgun (WGS) entry which is preliminary data.</text>
</comment>
<dbReference type="Pfam" id="PF04069">
    <property type="entry name" value="OpuAC"/>
    <property type="match status" value="1"/>
</dbReference>
<dbReference type="Gene3D" id="3.10.105.10">
    <property type="entry name" value="Dipeptide-binding Protein, Domain 3"/>
    <property type="match status" value="1"/>
</dbReference>
<accession>A0ABS6BBX8</accession>
<evidence type="ECO:0000256" key="1">
    <source>
        <dbReference type="SAM" id="SignalP"/>
    </source>
</evidence>
<dbReference type="InterPro" id="IPR007210">
    <property type="entry name" value="ABC_Gly_betaine_transp_sub-bd"/>
</dbReference>
<dbReference type="PROSITE" id="PS51257">
    <property type="entry name" value="PROKAR_LIPOPROTEIN"/>
    <property type="match status" value="1"/>
</dbReference>
<organism evidence="3 4">
    <name type="scientific">Nocardia albiluteola</name>
    <dbReference type="NCBI Taxonomy" id="2842303"/>
    <lineage>
        <taxon>Bacteria</taxon>
        <taxon>Bacillati</taxon>
        <taxon>Actinomycetota</taxon>
        <taxon>Actinomycetes</taxon>
        <taxon>Mycobacteriales</taxon>
        <taxon>Nocardiaceae</taxon>
        <taxon>Nocardia</taxon>
    </lineage>
</organism>
<dbReference type="Gene3D" id="3.40.190.10">
    <property type="entry name" value="Periplasmic binding protein-like II"/>
    <property type="match status" value="1"/>
</dbReference>
<dbReference type="Proteomes" id="UP000733379">
    <property type="component" value="Unassembled WGS sequence"/>
</dbReference>
<keyword evidence="4" id="KW-1185">Reference proteome</keyword>
<proteinExistence type="predicted"/>
<dbReference type="SUPFAM" id="SSF53850">
    <property type="entry name" value="Periplasmic binding protein-like II"/>
    <property type="match status" value="1"/>
</dbReference>
<name>A0ABS6BBX8_9NOCA</name>
<gene>
    <name evidence="3" type="ORF">KO481_37940</name>
</gene>
<dbReference type="CDD" id="cd13643">
    <property type="entry name" value="PBP2_BCP_2"/>
    <property type="match status" value="1"/>
</dbReference>
<dbReference type="Gene3D" id="3.40.190.100">
    <property type="entry name" value="Glycine betaine-binding periplasmic protein, domain 2"/>
    <property type="match status" value="1"/>
</dbReference>
<sequence length="325" mass="35407">MRKTIVAASAALALLLSGCGSTTLSKVEHRGQSSGTSRPCGTLNLAVNAWVGYEADAAVVSYLARNKLGCAVSEKQIDEQVSWQGLPTGQVDAILENWGHDDLRKQYIQTMHVAQSAGSTGNKGQIGWYVPPWMAQQYPDITDWHNLNKYADLFRTTESDGKGQLLDGSPSYVTNDAALIENLHLNYKVVQGGSETALITSLGQAQQQRTPMLAYFYSPQWFLNQVPLVKVNLPQYTPGCDVDPAKIACDYPDYDLDKIVSNSFAQSGSPAYTLVKNFHWTNADQNEVARSIAVDRMSDDDAAKKFIDGHPDLVAQWLAGTGAAS</sequence>
<evidence type="ECO:0000259" key="2">
    <source>
        <dbReference type="Pfam" id="PF04069"/>
    </source>
</evidence>
<feature type="signal peptide" evidence="1">
    <location>
        <begin position="1"/>
        <end position="22"/>
    </location>
</feature>
<feature type="domain" description="ABC-type glycine betaine transport system substrate-binding" evidence="2">
    <location>
        <begin position="42"/>
        <end position="308"/>
    </location>
</feature>